<keyword evidence="1" id="KW-0812">Transmembrane</keyword>
<sequence length="41" mass="4446">MPPLCDSSQSMQYQNNEKKMVSVILVAAIIVVAQTSPLSSH</sequence>
<protein>
    <submittedName>
        <fullName evidence="2">Uncharacterized protein</fullName>
    </submittedName>
</protein>
<evidence type="ECO:0000313" key="3">
    <source>
        <dbReference type="Proteomes" id="UP000008367"/>
    </source>
</evidence>
<dbReference type="Proteomes" id="UP000008367">
    <property type="component" value="Unassembled WGS sequence"/>
</dbReference>
<gene>
    <name evidence="2" type="ORF">VCHENC02_4415</name>
</gene>
<reference evidence="2 3" key="1">
    <citation type="submission" date="2012-10" db="EMBL/GenBank/DDBJ databases">
        <title>Genome sequence of Vibrio Cholerae HENC-02.</title>
        <authorList>
            <person name="Eppinger M."/>
            <person name="Hasan N.A."/>
            <person name="Sengamalay N."/>
            <person name="Hine E."/>
            <person name="Su Q."/>
            <person name="Daugherty S.C."/>
            <person name="Young S."/>
            <person name="Sadzewicz L."/>
            <person name="Tallon L."/>
            <person name="Cebula T.A."/>
            <person name="Ravel J."/>
            <person name="Colwell R.R."/>
        </authorList>
    </citation>
    <scope>NUCLEOTIDE SEQUENCE [LARGE SCALE GENOMIC DNA]</scope>
    <source>
        <strain evidence="2 3">HENC-02</strain>
    </source>
</reference>
<dbReference type="EMBL" id="AJSR01001928">
    <property type="protein sequence ID" value="EKM29794.1"/>
    <property type="molecule type" value="Genomic_DNA"/>
</dbReference>
<evidence type="ECO:0000256" key="1">
    <source>
        <dbReference type="SAM" id="Phobius"/>
    </source>
</evidence>
<name>A0A454CTS3_VIBHA</name>
<evidence type="ECO:0000313" key="2">
    <source>
        <dbReference type="EMBL" id="EKM29794.1"/>
    </source>
</evidence>
<feature type="transmembrane region" description="Helical" evidence="1">
    <location>
        <begin position="20"/>
        <end position="38"/>
    </location>
</feature>
<proteinExistence type="predicted"/>
<keyword evidence="1" id="KW-1133">Transmembrane helix</keyword>
<comment type="caution">
    <text evidence="2">The sequence shown here is derived from an EMBL/GenBank/DDBJ whole genome shotgun (WGS) entry which is preliminary data.</text>
</comment>
<accession>A0A454CTS3</accession>
<organism evidence="2 3">
    <name type="scientific">Vibrio harveyi</name>
    <name type="common">Beneckea harveyi</name>
    <dbReference type="NCBI Taxonomy" id="669"/>
    <lineage>
        <taxon>Bacteria</taxon>
        <taxon>Pseudomonadati</taxon>
        <taxon>Pseudomonadota</taxon>
        <taxon>Gammaproteobacteria</taxon>
        <taxon>Vibrionales</taxon>
        <taxon>Vibrionaceae</taxon>
        <taxon>Vibrio</taxon>
    </lineage>
</organism>
<keyword evidence="1" id="KW-0472">Membrane</keyword>
<dbReference type="AlphaFoldDB" id="A0A454CTS3"/>